<name>A0A6N8JCA7_9BACT</name>
<organism evidence="2 3">
    <name type="scientific">Chitinophaga oryziterrae</name>
    <dbReference type="NCBI Taxonomy" id="1031224"/>
    <lineage>
        <taxon>Bacteria</taxon>
        <taxon>Pseudomonadati</taxon>
        <taxon>Bacteroidota</taxon>
        <taxon>Chitinophagia</taxon>
        <taxon>Chitinophagales</taxon>
        <taxon>Chitinophagaceae</taxon>
        <taxon>Chitinophaga</taxon>
    </lineage>
</organism>
<dbReference type="InterPro" id="IPR011042">
    <property type="entry name" value="6-blade_b-propeller_TolB-like"/>
</dbReference>
<dbReference type="PROSITE" id="PS51257">
    <property type="entry name" value="PROKAR_LIPOPROTEIN"/>
    <property type="match status" value="1"/>
</dbReference>
<dbReference type="RefSeq" id="WP_157301503.1">
    <property type="nucleotide sequence ID" value="NZ_BAAAZB010000004.1"/>
</dbReference>
<accession>A0A6N8JCA7</accession>
<sequence>MKNPLSVFPKQLLSIALMTVLMLSCKTEKDDVIKKDSAVAVVPQISLTSVITSGLSAPMQFVHAGDGSKRVFIVQKAGTIRVYDSTFNFISVFGTVSNVSNSGERGLLSMAFHPNYSVNGFVYVYYTNTAGNLELARYHVNSGSPNTMDAASKVIVLTIPHPTNANHNGGELHFGSDGYLYLSTGDGGGSGDVPNNAQNTAVLLGKILRLAVNTSATAPYYTVPAGNPFSNEVYAYGLRNPYRWSFDKATQDMWIGDVGQDSWEEIDFRAAAATSGANYGWRCYEGNATYNSSGCTGTNYIFPVHVYATQNPAASITGGVVYRGAAYPALQGCYLSADFYSGIFYKIVSNGSGWDVTTQTLSPTGIVDFGETESGEVYVVSNTGNSVYRVTSI</sequence>
<proteinExistence type="predicted"/>
<keyword evidence="3" id="KW-1185">Reference proteome</keyword>
<dbReference type="Proteomes" id="UP000468388">
    <property type="component" value="Unassembled WGS sequence"/>
</dbReference>
<feature type="domain" description="Glucose/Sorbosone dehydrogenase" evidence="1">
    <location>
        <begin position="56"/>
        <end position="383"/>
    </location>
</feature>
<dbReference type="OrthoDB" id="9770043at2"/>
<evidence type="ECO:0000313" key="3">
    <source>
        <dbReference type="Proteomes" id="UP000468388"/>
    </source>
</evidence>
<dbReference type="Gene3D" id="2.120.10.30">
    <property type="entry name" value="TolB, C-terminal domain"/>
    <property type="match status" value="1"/>
</dbReference>
<comment type="caution">
    <text evidence="2">The sequence shown here is derived from an EMBL/GenBank/DDBJ whole genome shotgun (WGS) entry which is preliminary data.</text>
</comment>
<dbReference type="InterPro" id="IPR012938">
    <property type="entry name" value="Glc/Sorbosone_DH"/>
</dbReference>
<gene>
    <name evidence="2" type="ORF">GO495_19990</name>
</gene>
<dbReference type="PANTHER" id="PTHR19328">
    <property type="entry name" value="HEDGEHOG-INTERACTING PROTEIN"/>
    <property type="match status" value="1"/>
</dbReference>
<dbReference type="AlphaFoldDB" id="A0A6N8JCA7"/>
<evidence type="ECO:0000259" key="1">
    <source>
        <dbReference type="Pfam" id="PF07995"/>
    </source>
</evidence>
<dbReference type="PANTHER" id="PTHR19328:SF75">
    <property type="entry name" value="ALDOSE SUGAR DEHYDROGENASE YLII"/>
    <property type="match status" value="1"/>
</dbReference>
<dbReference type="InterPro" id="IPR011041">
    <property type="entry name" value="Quinoprot_gluc/sorb_DH_b-prop"/>
</dbReference>
<dbReference type="Pfam" id="PF07995">
    <property type="entry name" value="GSDH"/>
    <property type="match status" value="1"/>
</dbReference>
<reference evidence="2 3" key="1">
    <citation type="submission" date="2019-12" db="EMBL/GenBank/DDBJ databases">
        <title>The draft genomic sequence of strain Chitinophaga oryziterrae JCM 16595.</title>
        <authorList>
            <person name="Zhang X."/>
        </authorList>
    </citation>
    <scope>NUCLEOTIDE SEQUENCE [LARGE SCALE GENOMIC DNA]</scope>
    <source>
        <strain evidence="2 3">JCM 16595</strain>
    </source>
</reference>
<protein>
    <submittedName>
        <fullName evidence="2">Glucose dehydrogenase</fullName>
    </submittedName>
</protein>
<dbReference type="SUPFAM" id="SSF50952">
    <property type="entry name" value="Soluble quinoprotein glucose dehydrogenase"/>
    <property type="match status" value="1"/>
</dbReference>
<evidence type="ECO:0000313" key="2">
    <source>
        <dbReference type="EMBL" id="MVT42887.1"/>
    </source>
</evidence>
<dbReference type="EMBL" id="WRXO01000006">
    <property type="protein sequence ID" value="MVT42887.1"/>
    <property type="molecule type" value="Genomic_DNA"/>
</dbReference>